<reference evidence="8 9" key="1">
    <citation type="submission" date="2018-07" db="EMBL/GenBank/DDBJ databases">
        <title>Genomic Encyclopedia of Type Strains, Phase III (KMG-III): the genomes of soil and plant-associated and newly described type strains.</title>
        <authorList>
            <person name="Whitman W."/>
        </authorList>
    </citation>
    <scope>NUCLEOTIDE SEQUENCE [LARGE SCALE GENOMIC DNA]</scope>
    <source>
        <strain evidence="8 9">CECT 7506</strain>
    </source>
</reference>
<keyword evidence="4" id="KW-0808">Transferase</keyword>
<dbReference type="EMBL" id="QPJD01000013">
    <property type="protein sequence ID" value="RCW43414.1"/>
    <property type="molecule type" value="Genomic_DNA"/>
</dbReference>
<protein>
    <submittedName>
        <fullName evidence="8">PTS system glucose-specific IIA component</fullName>
    </submittedName>
</protein>
<keyword evidence="2" id="KW-0813">Transport</keyword>
<comment type="caution">
    <text evidence="8">The sequence shown here is derived from an EMBL/GenBank/DDBJ whole genome shotgun (WGS) entry which is preliminary data.</text>
</comment>
<dbReference type="GO" id="GO:0009401">
    <property type="term" value="P:phosphoenolpyruvate-dependent sugar phosphotransferase system"/>
    <property type="evidence" value="ECO:0007669"/>
    <property type="project" value="UniProtKB-KW"/>
</dbReference>
<comment type="subcellular location">
    <subcellularLocation>
        <location evidence="1">Cytoplasm</location>
    </subcellularLocation>
</comment>
<evidence type="ECO:0000259" key="7">
    <source>
        <dbReference type="PROSITE" id="PS51093"/>
    </source>
</evidence>
<evidence type="ECO:0000313" key="9">
    <source>
        <dbReference type="Proteomes" id="UP000252415"/>
    </source>
</evidence>
<evidence type="ECO:0000256" key="1">
    <source>
        <dbReference type="ARBA" id="ARBA00004496"/>
    </source>
</evidence>
<dbReference type="NCBIfam" id="TIGR00830">
    <property type="entry name" value="PTBA"/>
    <property type="match status" value="1"/>
</dbReference>
<keyword evidence="3" id="KW-0762">Sugar transport</keyword>
<evidence type="ECO:0000256" key="5">
    <source>
        <dbReference type="ARBA" id="ARBA00022683"/>
    </source>
</evidence>
<dbReference type="Gene3D" id="2.70.70.10">
    <property type="entry name" value="Glucose Permease (Domain IIA)"/>
    <property type="match status" value="1"/>
</dbReference>
<dbReference type="InterPro" id="IPR050890">
    <property type="entry name" value="PTS_EIIA_component"/>
</dbReference>
<dbReference type="PROSITE" id="PS51093">
    <property type="entry name" value="PTS_EIIA_TYPE_1"/>
    <property type="match status" value="1"/>
</dbReference>
<accession>A0A368VPI9</accession>
<dbReference type="Proteomes" id="UP000252415">
    <property type="component" value="Unassembled WGS sequence"/>
</dbReference>
<dbReference type="OrthoDB" id="92465at2"/>
<keyword evidence="6" id="KW-0418">Kinase</keyword>
<evidence type="ECO:0000256" key="4">
    <source>
        <dbReference type="ARBA" id="ARBA00022679"/>
    </source>
</evidence>
<dbReference type="InterPro" id="IPR001127">
    <property type="entry name" value="PTS_EIIA_1_perm"/>
</dbReference>
<dbReference type="InterPro" id="IPR011055">
    <property type="entry name" value="Dup_hybrid_motif"/>
</dbReference>
<gene>
    <name evidence="8" type="ORF">DFP97_11386</name>
</gene>
<keyword evidence="9" id="KW-1185">Reference proteome</keyword>
<evidence type="ECO:0000313" key="8">
    <source>
        <dbReference type="EMBL" id="RCW43414.1"/>
    </source>
</evidence>
<dbReference type="GO" id="GO:0016301">
    <property type="term" value="F:kinase activity"/>
    <property type="evidence" value="ECO:0007669"/>
    <property type="project" value="UniProtKB-KW"/>
</dbReference>
<dbReference type="SUPFAM" id="SSF51261">
    <property type="entry name" value="Duplicated hybrid motif"/>
    <property type="match status" value="1"/>
</dbReference>
<sequence length="166" mass="17550">MLSKLFGKSKHKTIEILAPLSGRLLPLSAVPDEAFAGKQRGDGIAIEPSLGKIIAPFDGKVSHLNDSNHSIIVEHSTGLKLQIHIGINTEALNGDGFRTHVIPGDTFNAGDTLIEFDRLKIEAAGCSSITPVVVANENEVKLLEHIILSGNVTGGDEVILKAGMKG</sequence>
<organism evidence="8 9">
    <name type="scientific">Paenibacillus prosopidis</name>
    <dbReference type="NCBI Taxonomy" id="630520"/>
    <lineage>
        <taxon>Bacteria</taxon>
        <taxon>Bacillati</taxon>
        <taxon>Bacillota</taxon>
        <taxon>Bacilli</taxon>
        <taxon>Bacillales</taxon>
        <taxon>Paenibacillaceae</taxon>
        <taxon>Paenibacillus</taxon>
    </lineage>
</organism>
<dbReference type="GO" id="GO:0005737">
    <property type="term" value="C:cytoplasm"/>
    <property type="evidence" value="ECO:0007669"/>
    <property type="project" value="UniProtKB-SubCell"/>
</dbReference>
<keyword evidence="5" id="KW-0598">Phosphotransferase system</keyword>
<dbReference type="PANTHER" id="PTHR45008">
    <property type="entry name" value="PTS SYSTEM GLUCOSE-SPECIFIC EIIA COMPONENT"/>
    <property type="match status" value="1"/>
</dbReference>
<dbReference type="PANTHER" id="PTHR45008:SF1">
    <property type="entry name" value="PTS SYSTEM GLUCOSE-SPECIFIC EIIA COMPONENT"/>
    <property type="match status" value="1"/>
</dbReference>
<evidence type="ECO:0000256" key="6">
    <source>
        <dbReference type="ARBA" id="ARBA00022777"/>
    </source>
</evidence>
<evidence type="ECO:0000256" key="2">
    <source>
        <dbReference type="ARBA" id="ARBA00022448"/>
    </source>
</evidence>
<name>A0A368VPI9_9BACL</name>
<dbReference type="AlphaFoldDB" id="A0A368VPI9"/>
<dbReference type="Pfam" id="PF00358">
    <property type="entry name" value="PTS_EIIA_1"/>
    <property type="match status" value="1"/>
</dbReference>
<feature type="domain" description="PTS EIIA type-1" evidence="7">
    <location>
        <begin position="32"/>
        <end position="136"/>
    </location>
</feature>
<proteinExistence type="predicted"/>
<evidence type="ECO:0000256" key="3">
    <source>
        <dbReference type="ARBA" id="ARBA00022597"/>
    </source>
</evidence>